<keyword evidence="1" id="KW-0732">Signal</keyword>
<dbReference type="Proteomes" id="UP001209701">
    <property type="component" value="Unassembled WGS sequence"/>
</dbReference>
<evidence type="ECO:0000313" key="2">
    <source>
        <dbReference type="EMBL" id="MCV2369321.1"/>
    </source>
</evidence>
<keyword evidence="3" id="KW-1185">Reference proteome</keyword>
<protein>
    <recommendedName>
        <fullName evidence="4">Tetratricopeptide repeat protein</fullName>
    </recommendedName>
</protein>
<comment type="caution">
    <text evidence="2">The sequence shown here is derived from an EMBL/GenBank/DDBJ whole genome shotgun (WGS) entry which is preliminary data.</text>
</comment>
<evidence type="ECO:0000313" key="3">
    <source>
        <dbReference type="Proteomes" id="UP001209701"/>
    </source>
</evidence>
<dbReference type="EMBL" id="JAJIRN010000006">
    <property type="protein sequence ID" value="MCV2369321.1"/>
    <property type="molecule type" value="Genomic_DNA"/>
</dbReference>
<feature type="signal peptide" evidence="1">
    <location>
        <begin position="1"/>
        <end position="21"/>
    </location>
</feature>
<name>A0ABT2YGZ0_9BURK</name>
<accession>A0ABT2YGZ0</accession>
<dbReference type="InterPro" id="IPR011990">
    <property type="entry name" value="TPR-like_helical_dom_sf"/>
</dbReference>
<evidence type="ECO:0008006" key="4">
    <source>
        <dbReference type="Google" id="ProtNLM"/>
    </source>
</evidence>
<feature type="chain" id="PRO_5046703471" description="Tetratricopeptide repeat protein" evidence="1">
    <location>
        <begin position="22"/>
        <end position="417"/>
    </location>
</feature>
<reference evidence="2 3" key="1">
    <citation type="submission" date="2021-11" db="EMBL/GenBank/DDBJ databases">
        <authorList>
            <person name="Liang Q."/>
            <person name="Mou H."/>
            <person name="Liu Z."/>
        </authorList>
    </citation>
    <scope>NUCLEOTIDE SEQUENCE [LARGE SCALE GENOMIC DNA]</scope>
    <source>
        <strain evidence="2 3">CHU3</strain>
    </source>
</reference>
<dbReference type="RefSeq" id="WP_263571908.1">
    <property type="nucleotide sequence ID" value="NZ_JAJIRN010000006.1"/>
</dbReference>
<proteinExistence type="predicted"/>
<gene>
    <name evidence="2" type="ORF">LNV07_14645</name>
</gene>
<sequence length="417" mass="44623">MKFKTLSLVAIGAMAFVMGSAPDGQLGLAPAHAQSEGVRPAVGKSLKDASALIKSGKYRDALGKVAEAEAVSGRNATENYNIEAMRVAAASGAGDTEAMVKGFEALKASGRLAQPEQLRMMESISGTYLRNKDNARALTWAQRYFKEGGNSPTMKQVLTTAQFNSGDMGAVIKDTEAEINADEKAGRTPSKDKLNLLLGAAMRQKDGNAEQMAISKLLAYYPSKELWVQVLGTLPQKKGFSDRFALDVYRLKLATGNMRDANDYMEFAQLAAQAGYPEEGKSVVDKGLAAGVLGQGAEGARHKRLLDLMNKRIAEAKAGQVEAERSANESKDGNAMISLGLAYAFRGEAAKGVKMIEAGIEKDTLKRPEDAKLYLGMAQMMAGDDKKATATWRAVKGTDGAADLARLWIVQTRGAKR</sequence>
<dbReference type="Gene3D" id="1.25.40.10">
    <property type="entry name" value="Tetratricopeptide repeat domain"/>
    <property type="match status" value="1"/>
</dbReference>
<organism evidence="2 3">
    <name type="scientific">Roseateles oligotrophus</name>
    <dbReference type="NCBI Taxonomy" id="1769250"/>
    <lineage>
        <taxon>Bacteria</taxon>
        <taxon>Pseudomonadati</taxon>
        <taxon>Pseudomonadota</taxon>
        <taxon>Betaproteobacteria</taxon>
        <taxon>Burkholderiales</taxon>
        <taxon>Sphaerotilaceae</taxon>
        <taxon>Roseateles</taxon>
    </lineage>
</organism>
<evidence type="ECO:0000256" key="1">
    <source>
        <dbReference type="SAM" id="SignalP"/>
    </source>
</evidence>